<accession>A0A175YGF5</accession>
<keyword evidence="2" id="KW-1185">Reference proteome</keyword>
<name>A0A175YGF5_DAUCS</name>
<reference evidence="1" key="2">
    <citation type="submission" date="2022-03" db="EMBL/GenBank/DDBJ databases">
        <title>Draft title - Genomic analysis of global carrot germplasm unveils the trajectory of domestication and the origin of high carotenoid orange carrot.</title>
        <authorList>
            <person name="Iorizzo M."/>
            <person name="Ellison S."/>
            <person name="Senalik D."/>
            <person name="Macko-Podgorni A."/>
            <person name="Grzebelus D."/>
            <person name="Bostan H."/>
            <person name="Rolling W."/>
            <person name="Curaba J."/>
            <person name="Simon P."/>
        </authorList>
    </citation>
    <scope>NUCLEOTIDE SEQUENCE</scope>
    <source>
        <tissue evidence="1">Leaf</tissue>
    </source>
</reference>
<dbReference type="Proteomes" id="UP000077755">
    <property type="component" value="Chromosome 9"/>
</dbReference>
<gene>
    <name evidence="1" type="ORF">DCAR_0934476</name>
</gene>
<reference evidence="1" key="1">
    <citation type="journal article" date="2016" name="Nat. Genet.">
        <title>A high-quality carrot genome assembly provides new insights into carotenoid accumulation and asterid genome evolution.</title>
        <authorList>
            <person name="Iorizzo M."/>
            <person name="Ellison S."/>
            <person name="Senalik D."/>
            <person name="Zeng P."/>
            <person name="Satapoomin P."/>
            <person name="Huang J."/>
            <person name="Bowman M."/>
            <person name="Iovene M."/>
            <person name="Sanseverino W."/>
            <person name="Cavagnaro P."/>
            <person name="Yildiz M."/>
            <person name="Macko-Podgorni A."/>
            <person name="Moranska E."/>
            <person name="Grzebelus E."/>
            <person name="Grzebelus D."/>
            <person name="Ashrafi H."/>
            <person name="Zheng Z."/>
            <person name="Cheng S."/>
            <person name="Spooner D."/>
            <person name="Van Deynze A."/>
            <person name="Simon P."/>
        </authorList>
    </citation>
    <scope>NUCLEOTIDE SEQUENCE</scope>
    <source>
        <tissue evidence="1">Leaf</tissue>
    </source>
</reference>
<dbReference type="Gramene" id="KZM82261">
    <property type="protein sequence ID" value="KZM82261"/>
    <property type="gene ID" value="DCAR_029855"/>
</dbReference>
<dbReference type="PANTHER" id="PTHR48449:SF1">
    <property type="entry name" value="DUF1985 DOMAIN-CONTAINING PROTEIN"/>
    <property type="match status" value="1"/>
</dbReference>
<evidence type="ECO:0000313" key="2">
    <source>
        <dbReference type="Proteomes" id="UP000077755"/>
    </source>
</evidence>
<proteinExistence type="predicted"/>
<evidence type="ECO:0000313" key="1">
    <source>
        <dbReference type="EMBL" id="WOH14946.1"/>
    </source>
</evidence>
<protein>
    <submittedName>
        <fullName evidence="1">Uncharacterized protein</fullName>
    </submittedName>
</protein>
<organism evidence="1 2">
    <name type="scientific">Daucus carota subsp. sativus</name>
    <name type="common">Carrot</name>
    <dbReference type="NCBI Taxonomy" id="79200"/>
    <lineage>
        <taxon>Eukaryota</taxon>
        <taxon>Viridiplantae</taxon>
        <taxon>Streptophyta</taxon>
        <taxon>Embryophyta</taxon>
        <taxon>Tracheophyta</taxon>
        <taxon>Spermatophyta</taxon>
        <taxon>Magnoliopsida</taxon>
        <taxon>eudicotyledons</taxon>
        <taxon>Gunneridae</taxon>
        <taxon>Pentapetalae</taxon>
        <taxon>asterids</taxon>
        <taxon>campanulids</taxon>
        <taxon>Apiales</taxon>
        <taxon>Apiaceae</taxon>
        <taxon>Apioideae</taxon>
        <taxon>Scandiceae</taxon>
        <taxon>Daucinae</taxon>
        <taxon>Daucus</taxon>
        <taxon>Daucus sect. Daucus</taxon>
    </lineage>
</organism>
<sequence length="152" mass="17840">MRKEVFKLTLESLKNNVKTNSKDNYYRLNGFPYAFRVRFNECCPYLNEKYCQRSGGNIPCSLNWINDYLGRFEEFYTTLSLSSEKLELRELVATSKEIEKYRLDVIVARTNDVNKVTRIACLETSDDDFVDLVPRSTNRVAKSSDDLMKKFE</sequence>
<dbReference type="AlphaFoldDB" id="A0A175YGF5"/>
<dbReference type="EMBL" id="CP093351">
    <property type="protein sequence ID" value="WOH14946.1"/>
    <property type="molecule type" value="Genomic_DNA"/>
</dbReference>
<dbReference type="PANTHER" id="PTHR48449">
    <property type="entry name" value="DUF1985 DOMAIN-CONTAINING PROTEIN"/>
    <property type="match status" value="1"/>
</dbReference>